<evidence type="ECO:0000313" key="3">
    <source>
        <dbReference type="Proteomes" id="UP000322634"/>
    </source>
</evidence>
<dbReference type="Pfam" id="PF00501">
    <property type="entry name" value="AMP-binding"/>
    <property type="match status" value="1"/>
</dbReference>
<protein>
    <submittedName>
        <fullName evidence="2">AMP-binding protein</fullName>
    </submittedName>
</protein>
<dbReference type="PANTHER" id="PTHR43845:SF1">
    <property type="entry name" value="BLR5969 PROTEIN"/>
    <property type="match status" value="1"/>
</dbReference>
<keyword evidence="3" id="KW-1185">Reference proteome</keyword>
<feature type="domain" description="AMP-dependent synthetase/ligase" evidence="1">
    <location>
        <begin position="124"/>
        <end position="331"/>
    </location>
</feature>
<comment type="caution">
    <text evidence="2">The sequence shown here is derived from an EMBL/GenBank/DDBJ whole genome shotgun (WGS) entry which is preliminary data.</text>
</comment>
<dbReference type="EMBL" id="VSFF01000007">
    <property type="protein sequence ID" value="TYC13845.1"/>
    <property type="molecule type" value="Genomic_DNA"/>
</dbReference>
<gene>
    <name evidence="2" type="ORF">FXF65_19525</name>
</gene>
<sequence length="488" mass="52327">MFINAIAAARFGMSMTLGRPFHRRSLDRLIEGMRAALEEFGEIRDDDNVLAGAALDPGTRRLVQGRRLRAQAVRALETPYYGRLFDRLGLDPGELTAESIATIPVTAKDTLREDPSAFVRRGGDPVHQCGTTGTTGRSTMIWLSDDELHLIASLSAITYFQSHMVRPDDRVLIAVSPRNRIAVHATAFAATAVGASVDVTGMVEPEAMLARLSAVQPIPGHKPRTSVLTAHPSYLAALVETAEALGRTPADFGLERVIVGGELLTTGLRRRAARLFGDAEILENYALTELVPFAAGRCERSHYHFEPATCLVEALDLDDGRPAAGGAPGTLVGTPLPPFRDTTVLLRYDTEDVVRLLDGPADCAMGNLPAVAELLGKRRHAVRHEHGWTFARPVAEALEALDAVPLPARYGMRATTGGVAVEAVVRSADAAARAKVEAALADRGVPLAGLRLVTDPDDLRSPLPLRCDLREGDFAARRALVPAGGPRP</sequence>
<dbReference type="PANTHER" id="PTHR43845">
    <property type="entry name" value="BLR5969 PROTEIN"/>
    <property type="match status" value="1"/>
</dbReference>
<accession>A0A5D0U844</accession>
<organism evidence="2 3">
    <name type="scientific">Actinomadura syzygii</name>
    <dbReference type="NCBI Taxonomy" id="1427538"/>
    <lineage>
        <taxon>Bacteria</taxon>
        <taxon>Bacillati</taxon>
        <taxon>Actinomycetota</taxon>
        <taxon>Actinomycetes</taxon>
        <taxon>Streptosporangiales</taxon>
        <taxon>Thermomonosporaceae</taxon>
        <taxon>Actinomadura</taxon>
    </lineage>
</organism>
<dbReference type="SUPFAM" id="SSF56801">
    <property type="entry name" value="Acetyl-CoA synthetase-like"/>
    <property type="match status" value="1"/>
</dbReference>
<dbReference type="Gene3D" id="3.40.50.12780">
    <property type="entry name" value="N-terminal domain of ligase-like"/>
    <property type="match status" value="1"/>
</dbReference>
<reference evidence="2 3" key="1">
    <citation type="submission" date="2019-08" db="EMBL/GenBank/DDBJ databases">
        <title>Actinomadura sp. nov. CYP1-5 isolated from mountain soil.</title>
        <authorList>
            <person name="Songsumanus A."/>
            <person name="Kuncharoen N."/>
            <person name="Kudo T."/>
            <person name="Yuki M."/>
            <person name="Igarashi Y."/>
            <person name="Tanasupawat S."/>
        </authorList>
    </citation>
    <scope>NUCLEOTIDE SEQUENCE [LARGE SCALE GENOMIC DNA]</scope>
    <source>
        <strain evidence="2 3">GKU157</strain>
    </source>
</reference>
<dbReference type="InterPro" id="IPR000873">
    <property type="entry name" value="AMP-dep_synth/lig_dom"/>
</dbReference>
<evidence type="ECO:0000259" key="1">
    <source>
        <dbReference type="Pfam" id="PF00501"/>
    </source>
</evidence>
<dbReference type="AlphaFoldDB" id="A0A5D0U844"/>
<dbReference type="Proteomes" id="UP000322634">
    <property type="component" value="Unassembled WGS sequence"/>
</dbReference>
<name>A0A5D0U844_9ACTN</name>
<proteinExistence type="predicted"/>
<evidence type="ECO:0000313" key="2">
    <source>
        <dbReference type="EMBL" id="TYC13845.1"/>
    </source>
</evidence>
<dbReference type="InterPro" id="IPR042099">
    <property type="entry name" value="ANL_N_sf"/>
</dbReference>
<dbReference type="OrthoDB" id="580775at2"/>